<dbReference type="InterPro" id="IPR041466">
    <property type="entry name" value="Dynein_AAA5_ext"/>
</dbReference>
<sequence length="4550" mass="526206">MRGLTVIYVPQEGTDLSSEEAIADKELVKRLEGVVAYWTTQIRVALSDQEQATPNELLCLKDEYDFWVYRHDNLSGLNLQIQSRTVKNITEFLTASQSTYIRQFLTLKDEIEDGVKEARSNIEFLRVLMDPSAELDKCDRPSNIEEHLMLIVHLFRTIWLNAPYYGSEERIENLFKALSNQIIILCRNYIDFKELFAGKTRTYMDKFEESIRACESYKSLYDRPVLLADSFRPRLDHQVGHVGPSVYKTQRYCTNCYNRNSQTLDPKMTKNITPKIAQAHNNLTNVPWELNKDNIFQHIDIFIGRCQDMIEICQAMIDFARMDETTEMIKPMFGGTKGEERERVCQKIERLFHEALQKIEQNTHKILDVHHTTWHDYMFTFRAEMKDLEVIIENLAASVFLHMNNVQEGIEDLQGFFTYMNRDKLVSLFDAKTAEIWKLFSDDIQRTKQEVLDEMEEYPSMTPYYAGRALNLKLKGARLQSTREMLEMAVWMPYCALSDEIYHQHDLLKKSIEDFVIDIHGKWVHEIGDNPRVKLDRFLMRRSDSDEGLLTCNIDPSILSLCRETAYWIALKHTIPVHMQVVYDKWETLHFVFESVLAVIIGYNKAIKALSMTERELFRELIRRLDRKINPGLNRLTWNTEYVDAYIEDCFNQTANLQEFIDIYRESNQQIIKLNERICNTPMIKIKPNYTYTLEELQQDLLKVRDETFEILREYHWTIVQYVLVICDGFKEVLEDCLDQWKIFLSRMDLVIGEAFKMCLIESLEAMYVALHGDGTTPPSPLILVHVELIDNKIKFVPNLSDIAMEISVIFDNLLVPLKKVTRLIDKFKFDVPVPPFWKMYEKETELLDLQQKLNDEVNFCFVQVQNYLKTWEPFQEIWEMNREMYLQRYEKLKPTADTFDSDISRYTIIANNVQMQETVMTVHFLDVNADRLKGAIIEQCSIWQQKLIGVLFRQTQNMRTMFTLSPLDGKRRFEVSRRYSVNPRFLCIQIPMLPKYPSFKTEPAIKPYCDESTCRPMAKWIPLTTIYHSMADIRIRNSQIRRNHKGLYNDSCGITKEPTDLISMQYAMQLFEKLTNDIPQEEEEFPKIREQYQTLDKYEVTITFDFKRKLYDVEPAWTAYLDLLEKSSEEFKQMLLDDSIMFQEEVMALVGKFWDTGPFTSSWQVKDAFIWIGYLEREISSLKKRESELKTQLLVFDIGHQDSVELMQLEQDTKAILLVWEITNEWNEAWARYRTENFWEIEMEEMENTANVLFRKLNRLSRELKEKNWEIVEHSSVCLTGRDVETKAREFFRGRVDRFRRTLPLITDLKNPAMRPRHWKKVKTIVDREFDERSDEFTLDAIAEMELQNYAEQINDISNSATMELAIEVGLKNISEIWARMPLEMIPYKDRGIHKIKSTDDIMQFLEDHQVQLSAMKATRFVEPFADEVDYWERTLSTIGEVLETTLLIQRGYVYMDNIFTTEDIRKQLPKETDDYDKLTSLWTEITSRMASYALALPATHNPPGLLNVLGNINRKLETMQRALEQYLETKRHVFPRFYFISNDDLLEILANARRPELIQPHIKKLFENIKFLSLSKSVTGKLLATAMNSIEGECIDFNEPIILEGQVEKWLCQIESAMRCSLREMLKQCRSALRKMAARRDRWVKEWPSQPGITSTQIQWTTDCTRTLLHCNGGCRVWLDREDAEEGGETEGTPDPTRSKAVADRLNEGRRERRRARRESERHGVGFANRGTRLVDSRRPLKKLRKRQNQVLSKYSEAIRGELSHLERLKFKAIAVIEIHARDVIEKMYRANCKDVSAFEWLSQLRFYWDKDINDCIVWQTNTYFVYGYEYLGNTGRLVITPLTDRCYITLTTALHLYRGGSPKGPAGTGKTETVKDLGKALGFNVIVQNCSEGLDYKSMGRLFSGLAQTGAWGCFDEFNRINIEVLSVVAQQILSILTALSQKLTRFVFEGCEISLVHTCGIFITMNPGYAGRTELPDNLKSMFRPISMMVPDSSMIAEINLFCEGFEQTRVLARKVFTLYTLAQQQLSKQYHYDFGLRGIVTLTRYAGKKKRLYPDLPDEEVIILAMKDMNIAKLTSDDLPLFLGITGDLFPDVEVPSVDYEEIIGYITKEAIKLKLQPIPLILTKVIELYETMNSRHSTMIVGESNTAKTVTWKVLQNTMTTMKNDKKPGFAAVHVYPINPKALDLAELYGEYNLSTGEWHDGVISSIMRKTCSDDSPDVKWILFDGPVDADWIENMNSVMDDNKVLTLINNDRITMPDQVSLLFEVKDLAVASPATVSRAGMVYNDYKDLGWKPYVNSWLQKYQKNTEFVEEMSRLFHSHVDASLQFKRRKCQELVPVPELNAVQSLCKLLEVLATPENGVEFTGDVDMFANICRMWFFFCLIWSICASVNEEGRFKVDNFIREVEGTFPLRDTVYEYFVDSRLRTFVSWEERLPSVWRIQPNTPFYKIIVPTVDTVRYEFIVSALLKNQYPVLLLGPVGTGKTSMLQSVLNSLDEERYSVLTLNMSAQTTSKNVQDALEGRLEKRTKGVYVPVGGKTLIAFMDDFNMPMKEIYGSQPPLELIRQWIGYGFWYDRENQTRRIIQKLQLMAAMGPPGGGRNVITNRLLTKFNVINVTFPAEKQIVRIYGSMLNQHFSDFHAEVKGIFNEITLSTIGLYNNVIRKMLPTPAKMHYLFNLRDISKVFQGLLRSHKDYQFSRQTFLRLWVHEAFRVFCDRLIDEKDRDWFVNQIGEQLGKHFELTFHNICPEKRCPLFGSFMNVWDIYEDLTDIGAVRTYIERQMDEYNASSGVVRLNLILFRDAVEHICRIVRVISQPRGNMLLIGIGGSGRQSLSRIASYMCELTTFQISVTKSYRLPEFREDLKSLYLKTGVDNRPTTFLFNDTQVIEEQFLEIVNSILSTGEVTNLYKSEELEEIKKRLTKEATRAGRIPTTEAIYSLLIERARANMHLVVCMSPIGDAFRNRLRQYPGLINCTTIDWFLEWPREALLEVGNKFLMNLNLTLTITGENKAVGLRLRLLPPLSGRSIPFDSDSSGIETRFYEPRQSATAIPLPPLQERMRDGIAATFSLIHETVSQFSSRMAAEMKRYNYVTPVNFLELVAGYKIMLAEKRQDLASQANKLRNGLSKIDDTRVKVNEMAAELEVTQEQVHKSTRECEEFLVTIVNQSRDADETQKTVAARSQRIGEEQKECKKLEEIARADLATVEPALNEAMKVPSLTLILPSPSNTVPALDALSKKDISEIRSFTRPPPKVEMVMEAVMILKTSEPSWAESKRQLADVNFLNTLRDFDKDNISDRTLRAISKYTSNPEFEPEKVGMVSVAAMSLCIWVIAMEKYGKLYRVVAPKREKLQAALKSLRDKEKALTDAMQQLQKLHEKLQKFQEISACFQAELLKLKLERAAMLVDGLSDERIRWEKTVASLAEFFDWLPGDCLISTAFVSYLGPFVSNYREELISMWMKEVASKEIPMSPNLDLKEFLVNPAIIRDWNIQGLPSDDFSTENGIIVTRGTRWPLVIDPQCQAVKWIKNMEAGNSLRVIDFGQADFVRVLEYAIQFGKPVLLENIGEVLDPVLNPILERALVKVENQLMIKFNEKMISYHDKFRLFITTKLANPHYAPEISTKTTLCNFAIKEQGLEAQLLGIVVRKEKPQLEEQKDNLVFTIASNKRTLKELEDKILHLLNVAGDTLLDDLDLLSTLQSSKATSSSIEESLVVSEQTEKEIDLAREEYRPCAHRAAILFFVLNDMSLIDPMYQFALDAYITLFMLSIEKSARSLKLAERIDSLNEYHTYALYKNTCRGLFEQHKLLFSFNMCMKILDAQDKIIPSEYAFLLRGGIVLDKENQPDKPVAWMPDETWDNITELDKLAGFHGIVSSLEQFPRDWHNWYISTEPEHTPLVAEWETNCTVFQKMLVIRSCRPDRISFCIANFIMLNLGQRFVEPPVLDLKAVLDDSVAQTPLIFVLSTGVDPTSTLMQLVDSQEMTNHFMTLSLGQGQAPIATRMIEVGAKEGAWVFLANCHLSLSWMPKLDKIVETLGASRTIHPQFRLWLSSSPTPQFPISILQAGIKMTTEPPKGLKANMKRLYSLITETQFELCQAKTKYKKLLFALVFFHAVLLERKKFQQLGWNVVYSFNDSDFVVSENLLQVYLDEYPVTPWESLKYLIAGVCYGGHVTDDWDRRLLMTYVQQYFTEEALTVPNYRLSSLPTYYIPRDGSLASYQDYIAVLPSVDKPEAFGQHPNADITCLIMETRNMFETLMGLQVQAVTKEETTKEEKVIQLTVDILSRIPNDIDYDVTVKLIGDKKTPLDVVLLQEIQRYNVLLRKTRSSLKDLQRAIKGLVLMSPDLEEIFNCVYEGRVPSFWLTAYPSLKLLGAWTRDLVSRVEHFNEWAQTTHPPLLFWLAAYTFPTGFLTAVLQTSARLWNVSIDSLSWEFTVFTIDESTIIEPPMDGVYIRSIFLEGAGWDKRNSVLVEPTPMQLVCNMPVIHFRPAEQLKKRTRGLYTCPCYYYPQRSGDQGRPSFVVAVDLNAGTEGPDFWVKRGTALLLSLSA</sequence>
<dbReference type="InterPro" id="IPR041589">
    <property type="entry name" value="DNAH3_AAA_lid_1"/>
</dbReference>
<dbReference type="Gene3D" id="1.20.920.20">
    <property type="match status" value="1"/>
</dbReference>
<feature type="region of interest" description="Disordered" evidence="25">
    <location>
        <begin position="1685"/>
        <end position="1725"/>
    </location>
</feature>
<keyword evidence="10" id="KW-0243">Dynein</keyword>
<dbReference type="Proteomes" id="UP000250275">
    <property type="component" value="Unassembled WGS sequence"/>
</dbReference>
<feature type="coiled-coil region" evidence="24">
    <location>
        <begin position="3352"/>
        <end position="3389"/>
    </location>
</feature>
<dbReference type="Pfam" id="PF12781">
    <property type="entry name" value="AAA_9"/>
    <property type="match status" value="1"/>
</dbReference>
<evidence type="ECO:0000256" key="24">
    <source>
        <dbReference type="SAM" id="Coils"/>
    </source>
</evidence>
<dbReference type="Gene3D" id="1.20.140.100">
    <property type="entry name" value="Dynein heavy chain, N-terminal domain 2"/>
    <property type="match status" value="1"/>
</dbReference>
<dbReference type="Gene3D" id="1.20.58.1120">
    <property type="match status" value="1"/>
</dbReference>
<dbReference type="Gene3D" id="1.10.8.1220">
    <property type="match status" value="1"/>
</dbReference>
<dbReference type="GO" id="GO:0045505">
    <property type="term" value="F:dynein intermediate chain binding"/>
    <property type="evidence" value="ECO:0007669"/>
    <property type="project" value="InterPro"/>
</dbReference>
<evidence type="ECO:0000256" key="12">
    <source>
        <dbReference type="ARBA" id="ARBA00023069"/>
    </source>
</evidence>
<dbReference type="FunFam" id="1.10.8.710:FF:000001">
    <property type="entry name" value="Dynein axonemal heavy chain 2"/>
    <property type="match status" value="1"/>
</dbReference>
<dbReference type="FunFam" id="3.40.50.300:FF:000153">
    <property type="entry name" value="Dynein axonemal heavy chain 1"/>
    <property type="match status" value="1"/>
</dbReference>
<dbReference type="GO" id="GO:0036159">
    <property type="term" value="P:inner dynein arm assembly"/>
    <property type="evidence" value="ECO:0007669"/>
    <property type="project" value="UniProtKB-ARBA"/>
</dbReference>
<organism evidence="27 28">
    <name type="scientific">Eufriesea mexicana</name>
    <dbReference type="NCBI Taxonomy" id="516756"/>
    <lineage>
        <taxon>Eukaryota</taxon>
        <taxon>Metazoa</taxon>
        <taxon>Ecdysozoa</taxon>
        <taxon>Arthropoda</taxon>
        <taxon>Hexapoda</taxon>
        <taxon>Insecta</taxon>
        <taxon>Pterygota</taxon>
        <taxon>Neoptera</taxon>
        <taxon>Endopterygota</taxon>
        <taxon>Hymenoptera</taxon>
        <taxon>Apocrita</taxon>
        <taxon>Aculeata</taxon>
        <taxon>Apoidea</taxon>
        <taxon>Anthophila</taxon>
        <taxon>Apidae</taxon>
        <taxon>Eufriesea</taxon>
    </lineage>
</organism>
<dbReference type="FunFam" id="3.40.50.300:FF:002141">
    <property type="entry name" value="Dynein heavy chain"/>
    <property type="match status" value="1"/>
</dbReference>
<evidence type="ECO:0000256" key="14">
    <source>
        <dbReference type="ARBA" id="ARBA00023212"/>
    </source>
</evidence>
<dbReference type="InterPro" id="IPR042222">
    <property type="entry name" value="Dynein_2_N"/>
</dbReference>
<dbReference type="PANTHER" id="PTHR22878">
    <property type="entry name" value="DYNEIN HEAVY CHAIN 6, AXONEMAL-LIKE-RELATED"/>
    <property type="match status" value="1"/>
</dbReference>
<evidence type="ECO:0000256" key="15">
    <source>
        <dbReference type="ARBA" id="ARBA00023273"/>
    </source>
</evidence>
<evidence type="ECO:0000256" key="17">
    <source>
        <dbReference type="ARBA" id="ARBA00054075"/>
    </source>
</evidence>
<evidence type="ECO:0000256" key="18">
    <source>
        <dbReference type="ARBA" id="ARBA00063032"/>
    </source>
</evidence>
<feature type="coiled-coil region" evidence="24">
    <location>
        <begin position="3133"/>
        <end position="3160"/>
    </location>
</feature>
<dbReference type="Gene3D" id="1.10.472.130">
    <property type="match status" value="1"/>
</dbReference>
<evidence type="ECO:0000256" key="4">
    <source>
        <dbReference type="ARBA" id="ARBA00022701"/>
    </source>
</evidence>
<evidence type="ECO:0000259" key="26">
    <source>
        <dbReference type="SMART" id="SM00382"/>
    </source>
</evidence>
<dbReference type="GO" id="GO:0036156">
    <property type="term" value="C:inner dynein arm"/>
    <property type="evidence" value="ECO:0007669"/>
    <property type="project" value="UniProtKB-ARBA"/>
</dbReference>
<dbReference type="Pfam" id="PF18199">
    <property type="entry name" value="Dynein_C"/>
    <property type="match status" value="1"/>
</dbReference>
<dbReference type="FunFam" id="1.20.920.20:FF:000001">
    <property type="entry name" value="dynein heavy chain 2, axonemal"/>
    <property type="match status" value="1"/>
</dbReference>
<dbReference type="Pfam" id="PF17852">
    <property type="entry name" value="Dynein_AAA_lid"/>
    <property type="match status" value="1"/>
</dbReference>
<dbReference type="Gene3D" id="1.20.1270.280">
    <property type="match status" value="1"/>
</dbReference>
<dbReference type="InterPro" id="IPR013594">
    <property type="entry name" value="Dynein_heavy_tail"/>
</dbReference>
<dbReference type="GO" id="GO:0005524">
    <property type="term" value="F:ATP binding"/>
    <property type="evidence" value="ECO:0007669"/>
    <property type="project" value="UniProtKB-KW"/>
</dbReference>
<keyword evidence="14" id="KW-0206">Cytoskeleton</keyword>
<evidence type="ECO:0000256" key="7">
    <source>
        <dbReference type="ARBA" id="ARBA00022803"/>
    </source>
</evidence>
<comment type="function">
    <text evidence="17">Force generating protein of eukaryotic cilia and flagella. Produces force towards the minus ends of microtubules. Dynein has ATPase activity; the force-producing power stroke is thought to occur on release of ADP. Required for assembly of the I1 inner arm complex and its targeting to the appropriate axoneme location. Also required for phototaxis.</text>
</comment>
<evidence type="ECO:0000256" key="3">
    <source>
        <dbReference type="ARBA" id="ARBA00022490"/>
    </source>
</evidence>
<dbReference type="Gene3D" id="3.40.50.300">
    <property type="entry name" value="P-loop containing nucleotide triphosphate hydrolases"/>
    <property type="match status" value="5"/>
</dbReference>
<keyword evidence="28" id="KW-1185">Reference proteome</keyword>
<dbReference type="Pfam" id="PF17857">
    <property type="entry name" value="AAA_lid_1"/>
    <property type="match status" value="1"/>
</dbReference>
<evidence type="ECO:0000256" key="1">
    <source>
        <dbReference type="ARBA" id="ARBA00004611"/>
    </source>
</evidence>
<dbReference type="Pfam" id="PF12780">
    <property type="entry name" value="AAA_8"/>
    <property type="match status" value="2"/>
</dbReference>
<comment type="function">
    <text evidence="16">As part of the axonemal inner dynein arm complex plays a central role in ciliary beat. Expressed in sperm flagellum, it is required for sperm motility. Dyneins are microtubule-based molecular motors possessing ATPase activities that can convert the chemical energy of ATP into relative sliding between adjacent microtubule doublets to generate ciliary bending.</text>
</comment>
<dbReference type="SUPFAM" id="SSF52540">
    <property type="entry name" value="P-loop containing nucleoside triphosphate hydrolases"/>
    <property type="match status" value="4"/>
</dbReference>
<dbReference type="InterPro" id="IPR041658">
    <property type="entry name" value="AAA_lid_11"/>
</dbReference>
<dbReference type="FunFam" id="1.10.472.130:FF:000003">
    <property type="entry name" value="Dynein, axonemal, heavy chain 2"/>
    <property type="match status" value="1"/>
</dbReference>
<dbReference type="Gene3D" id="6.10.140.1060">
    <property type="match status" value="1"/>
</dbReference>
<keyword evidence="13" id="KW-0505">Motor protein</keyword>
<dbReference type="CDD" id="cd00009">
    <property type="entry name" value="AAA"/>
    <property type="match status" value="1"/>
</dbReference>
<evidence type="ECO:0000256" key="21">
    <source>
        <dbReference type="ARBA" id="ARBA00077719"/>
    </source>
</evidence>
<dbReference type="GO" id="GO:0060294">
    <property type="term" value="P:cilium movement involved in cell motility"/>
    <property type="evidence" value="ECO:0007669"/>
    <property type="project" value="UniProtKB-ARBA"/>
</dbReference>
<dbReference type="GO" id="GO:0097729">
    <property type="term" value="C:9+2 motile cilium"/>
    <property type="evidence" value="ECO:0007669"/>
    <property type="project" value="UniProtKB-ARBA"/>
</dbReference>
<evidence type="ECO:0000256" key="6">
    <source>
        <dbReference type="ARBA" id="ARBA00022741"/>
    </source>
</evidence>
<evidence type="ECO:0000256" key="2">
    <source>
        <dbReference type="ARBA" id="ARBA00008887"/>
    </source>
</evidence>
<dbReference type="EMBL" id="KQ759821">
    <property type="protein sequence ID" value="OAD62685.1"/>
    <property type="molecule type" value="Genomic_DNA"/>
</dbReference>
<keyword evidence="3" id="KW-0963">Cytoplasm</keyword>
<evidence type="ECO:0000256" key="5">
    <source>
        <dbReference type="ARBA" id="ARBA00022737"/>
    </source>
</evidence>
<keyword evidence="15" id="KW-0966">Cell projection</keyword>
<evidence type="ECO:0000256" key="22">
    <source>
        <dbReference type="ARBA" id="ARBA00078558"/>
    </source>
</evidence>
<dbReference type="FunFam" id="3.20.180.20:FF:000001">
    <property type="entry name" value="Dynein axonemal heavy chain 5"/>
    <property type="match status" value="1"/>
</dbReference>
<keyword evidence="4" id="KW-0493">Microtubule</keyword>
<dbReference type="Pfam" id="PF25007">
    <property type="entry name" value="DYH2-5-8_CC"/>
    <property type="match status" value="1"/>
</dbReference>
<accession>A0A310SN52</accession>
<dbReference type="InterPro" id="IPR035699">
    <property type="entry name" value="AAA_6"/>
</dbReference>
<dbReference type="FunFam" id="1.10.8.1220:FF:000001">
    <property type="entry name" value="Dynein axonemal heavy chain 5"/>
    <property type="match status" value="1"/>
</dbReference>
<keyword evidence="8" id="KW-0067">ATP-binding</keyword>
<evidence type="ECO:0000256" key="13">
    <source>
        <dbReference type="ARBA" id="ARBA00023175"/>
    </source>
</evidence>
<dbReference type="InterPro" id="IPR027417">
    <property type="entry name" value="P-loop_NTPase"/>
</dbReference>
<dbReference type="Pfam" id="PF08393">
    <property type="entry name" value="DHC_N2"/>
    <property type="match status" value="1"/>
</dbReference>
<dbReference type="FunFam" id="1.20.1270.280:FF:000007">
    <property type="entry name" value="dynein heavy chain 2, axonemal"/>
    <property type="match status" value="1"/>
</dbReference>
<dbReference type="GO" id="GO:0005874">
    <property type="term" value="C:microtubule"/>
    <property type="evidence" value="ECO:0007669"/>
    <property type="project" value="UniProtKB-KW"/>
</dbReference>
<keyword evidence="12" id="KW-0969">Cilium</keyword>
<dbReference type="InterPro" id="IPR041228">
    <property type="entry name" value="Dynein_C"/>
</dbReference>
<dbReference type="FunFam" id="3.40.50.300:FF:000044">
    <property type="entry name" value="Dynein heavy chain 5, axonemal"/>
    <property type="match status" value="1"/>
</dbReference>
<dbReference type="Pfam" id="PF12775">
    <property type="entry name" value="AAA_7"/>
    <property type="match status" value="1"/>
</dbReference>
<evidence type="ECO:0000256" key="20">
    <source>
        <dbReference type="ARBA" id="ARBA00071813"/>
    </source>
</evidence>
<dbReference type="Gene3D" id="1.10.8.710">
    <property type="match status" value="1"/>
</dbReference>
<evidence type="ECO:0000256" key="9">
    <source>
        <dbReference type="ARBA" id="ARBA00022846"/>
    </source>
</evidence>
<dbReference type="InterPro" id="IPR056759">
    <property type="entry name" value="DYH2-5-8_CC"/>
</dbReference>
<dbReference type="GO" id="GO:0051959">
    <property type="term" value="F:dynein light intermediate chain binding"/>
    <property type="evidence" value="ECO:0007669"/>
    <property type="project" value="InterPro"/>
</dbReference>
<keyword evidence="6" id="KW-0547">Nucleotide-binding</keyword>
<dbReference type="InterPro" id="IPR024743">
    <property type="entry name" value="Dynein_HC_stalk"/>
</dbReference>
<evidence type="ECO:0000256" key="10">
    <source>
        <dbReference type="ARBA" id="ARBA00023017"/>
    </source>
</evidence>
<dbReference type="FunFam" id="1.20.140.100:FF:000006">
    <property type="entry name" value="dynein heavy chain 2, axonemal"/>
    <property type="match status" value="1"/>
</dbReference>
<dbReference type="InterPro" id="IPR043160">
    <property type="entry name" value="Dynein_C_barrel"/>
</dbReference>
<evidence type="ECO:0000256" key="16">
    <source>
        <dbReference type="ARBA" id="ARBA00053635"/>
    </source>
</evidence>
<name>A0A310SN52_9HYME</name>
<evidence type="ECO:0000256" key="11">
    <source>
        <dbReference type="ARBA" id="ARBA00023054"/>
    </source>
</evidence>
<dbReference type="InterPro" id="IPR043157">
    <property type="entry name" value="Dynein_AAA1S"/>
</dbReference>
<dbReference type="FunFam" id="3.40.50.300:FF:000049">
    <property type="entry name" value="Dynein, axonemal, heavy chain 5"/>
    <property type="match status" value="1"/>
</dbReference>
<keyword evidence="5" id="KW-0677">Repeat</keyword>
<evidence type="ECO:0000313" key="28">
    <source>
        <dbReference type="Proteomes" id="UP000250275"/>
    </source>
</evidence>
<dbReference type="Pfam" id="PF12774">
    <property type="entry name" value="AAA_6"/>
    <property type="match status" value="1"/>
</dbReference>
<dbReference type="InterPro" id="IPR003593">
    <property type="entry name" value="AAA+_ATPase"/>
</dbReference>
<dbReference type="Gene3D" id="1.10.8.720">
    <property type="entry name" value="Region D6 of dynein motor"/>
    <property type="match status" value="1"/>
</dbReference>
<feature type="compositionally biased region" description="Basic and acidic residues" evidence="25">
    <location>
        <begin position="1699"/>
        <end position="1713"/>
    </location>
</feature>
<evidence type="ECO:0000256" key="23">
    <source>
        <dbReference type="ARBA" id="ARBA00082099"/>
    </source>
</evidence>
<dbReference type="Pfam" id="PF03028">
    <property type="entry name" value="Dynein_heavy"/>
    <property type="match status" value="1"/>
</dbReference>
<dbReference type="Gene3D" id="3.20.180.20">
    <property type="entry name" value="Dynein heavy chain, N-terminal domain 2"/>
    <property type="match status" value="1"/>
</dbReference>
<dbReference type="Gene3D" id="1.10.287.2620">
    <property type="match status" value="1"/>
</dbReference>
<feature type="domain" description="AAA+ ATPase" evidence="26">
    <location>
        <begin position="2475"/>
        <end position="2622"/>
    </location>
</feature>
<dbReference type="InterPro" id="IPR024317">
    <property type="entry name" value="Dynein_heavy_chain_D4_dom"/>
</dbReference>
<dbReference type="SMART" id="SM00382">
    <property type="entry name" value="AAA"/>
    <property type="match status" value="2"/>
</dbReference>
<comment type="subunit">
    <text evidence="18">The I1 inner arm complex (also known as the f dynein complex) is a two-headed isoform composed of two heavy chains (1-alpha and 1-beta), three intermediate chains and three light chains. I1 occupies a specific position proximal to the first radial spoke and repeats every 96 nm along the length of the axoneme.</text>
</comment>
<evidence type="ECO:0000256" key="25">
    <source>
        <dbReference type="SAM" id="MobiDB-lite"/>
    </source>
</evidence>
<comment type="subunit">
    <text evidence="19">Part of the axonemal inner dynein arm complex that consists of at least two heavy chains and a number of intermediate and light chains. Interacts with DNAI4.</text>
</comment>
<keyword evidence="7" id="KW-0802">TPR repeat</keyword>
<dbReference type="FunFam" id="1.10.8.720:FF:000008">
    <property type="entry name" value="Dynein axonemal heavy chain 2"/>
    <property type="match status" value="1"/>
</dbReference>
<dbReference type="GO" id="GO:0008569">
    <property type="term" value="F:minus-end-directed microtubule motor activity"/>
    <property type="evidence" value="ECO:0007669"/>
    <property type="project" value="InterPro"/>
</dbReference>
<dbReference type="FunFam" id="3.10.490.20:FF:000008">
    <property type="entry name" value="dynein heavy chain 2, axonemal"/>
    <property type="match status" value="1"/>
</dbReference>
<dbReference type="Pfam" id="PF12777">
    <property type="entry name" value="MT"/>
    <property type="match status" value="1"/>
</dbReference>
<dbReference type="OrthoDB" id="447173at2759"/>
<dbReference type="Pfam" id="PF18198">
    <property type="entry name" value="AAA_lid_11"/>
    <property type="match status" value="1"/>
</dbReference>
<protein>
    <recommendedName>
        <fullName evidence="20">Dynein axonemal heavy chain 2</fullName>
    </recommendedName>
    <alternativeName>
        <fullName evidence="23">Axonemal beta dynein heavy chain 2</fullName>
    </alternativeName>
    <alternativeName>
        <fullName evidence="22">Ciliary dynein heavy chain 2</fullName>
    </alternativeName>
    <alternativeName>
        <fullName evidence="21">Dynein-1, subspecies f</fullName>
    </alternativeName>
</protein>
<dbReference type="InterPro" id="IPR004273">
    <property type="entry name" value="Dynein_heavy_D6_P-loop"/>
</dbReference>
<evidence type="ECO:0000313" key="27">
    <source>
        <dbReference type="EMBL" id="OAD62685.1"/>
    </source>
</evidence>
<dbReference type="GO" id="GO:0008017">
    <property type="term" value="F:microtubule binding"/>
    <property type="evidence" value="ECO:0007669"/>
    <property type="project" value="UniProtKB-ARBA"/>
</dbReference>
<dbReference type="InterPro" id="IPR013602">
    <property type="entry name" value="Dynein_heavy_linker"/>
</dbReference>
<evidence type="ECO:0000256" key="8">
    <source>
        <dbReference type="ARBA" id="ARBA00022840"/>
    </source>
</evidence>
<evidence type="ECO:0000256" key="19">
    <source>
        <dbReference type="ARBA" id="ARBA00064223"/>
    </source>
</evidence>
<dbReference type="InterPro" id="IPR042219">
    <property type="entry name" value="AAA_lid_11_sf"/>
</dbReference>
<dbReference type="InterPro" id="IPR042228">
    <property type="entry name" value="Dynein_linker_3"/>
</dbReference>
<dbReference type="FunFam" id="1.20.920.30:FF:000005">
    <property type="entry name" value="Dynein, axonemal, heavy chain 2"/>
    <property type="match status" value="1"/>
</dbReference>
<proteinExistence type="inferred from homology"/>
<reference evidence="27 28" key="1">
    <citation type="submission" date="2015-07" db="EMBL/GenBank/DDBJ databases">
        <title>The genome of Eufriesea mexicana.</title>
        <authorList>
            <person name="Pan H."/>
            <person name="Kapheim K."/>
        </authorList>
    </citation>
    <scope>NUCLEOTIDE SEQUENCE [LARGE SCALE GENOMIC DNA]</scope>
    <source>
        <strain evidence="27">0111107269</strain>
        <tissue evidence="27">Whole body</tissue>
    </source>
</reference>
<dbReference type="Pfam" id="PF08385">
    <property type="entry name" value="DHC_N1"/>
    <property type="match status" value="2"/>
</dbReference>
<dbReference type="InterPro" id="IPR026983">
    <property type="entry name" value="DHC"/>
</dbReference>
<comment type="similarity">
    <text evidence="2">Belongs to the dynein heavy chain family.</text>
</comment>
<dbReference type="FunFam" id="1.10.287.2620:FF:000002">
    <property type="entry name" value="Dynein heavy chain 2, axonemal"/>
    <property type="match status" value="1"/>
</dbReference>
<dbReference type="Gene3D" id="1.20.920.30">
    <property type="match status" value="1"/>
</dbReference>
<gene>
    <name evidence="27" type="ORF">WN48_06884</name>
</gene>
<dbReference type="PANTHER" id="PTHR22878:SF68">
    <property type="entry name" value="DYNEIN HEAVY CHAIN 6, AXONEMAL-LIKE"/>
    <property type="match status" value="1"/>
</dbReference>
<dbReference type="Gene3D" id="3.10.490.20">
    <property type="match status" value="1"/>
</dbReference>
<dbReference type="InterPro" id="IPR035706">
    <property type="entry name" value="AAA_9"/>
</dbReference>
<keyword evidence="9" id="KW-0282">Flagellum</keyword>
<feature type="domain" description="AAA+ ATPase" evidence="26">
    <location>
        <begin position="1861"/>
        <end position="1997"/>
    </location>
</feature>
<keyword evidence="11 24" id="KW-0175">Coiled coil</keyword>
<comment type="subcellular location">
    <subcellularLocation>
        <location evidence="1">Cytoplasm</location>
        <location evidence="1">Cytoskeleton</location>
        <location evidence="1">Flagellum axoneme</location>
    </subcellularLocation>
</comment>